<sequence length="324" mass="37692">MRRSSKKKHDANSFRAIKKELYQQQKIKREELSMMAIQEEKKRINSAFILLCLTLSFALFFGFYYFSQKIPRANLKYKYNKTVSSVSKESSTTQQDEAELEMDKKQKELKKKIVEEDEKKFVFNWTLDNFVELKIAKVGEWENNPTLEEVITKYGKGSNVSFTENGLTLTYKTRIVDVPRYGSSGHPQEISLGFYDPDSNGKKYYLITKTAVYLDDIHNLPAIKNEFVFKWKPEDMDTLTVGDSQYGKGGMTYQEIVARFGLPSDSNFSGSDTDYSPLSLRVNYFNIHRPPAERKLDRVSLIFKRQEDGSFRLADAKSEFDKDW</sequence>
<dbReference type="AlphaFoldDB" id="F0I713"/>
<evidence type="ECO:0000313" key="3">
    <source>
        <dbReference type="EMBL" id="EGD31643.1"/>
    </source>
</evidence>
<protein>
    <submittedName>
        <fullName evidence="3">Uncharacterized protein</fullName>
    </submittedName>
</protein>
<evidence type="ECO:0000256" key="1">
    <source>
        <dbReference type="SAM" id="Coils"/>
    </source>
</evidence>
<dbReference type="PATRIC" id="fig|888810.3.peg.578"/>
<evidence type="ECO:0000313" key="4">
    <source>
        <dbReference type="Proteomes" id="UP000003351"/>
    </source>
</evidence>
<reference evidence="3 4" key="1">
    <citation type="submission" date="2011-02" db="EMBL/GenBank/DDBJ databases">
        <authorList>
            <person name="Muzny D."/>
            <person name="Qin X."/>
            <person name="Deng J."/>
            <person name="Jiang H."/>
            <person name="Liu Y."/>
            <person name="Qu J."/>
            <person name="Song X.-Z."/>
            <person name="Zhang L."/>
            <person name="Thornton R."/>
            <person name="Coyle M."/>
            <person name="Francisco L."/>
            <person name="Jackson L."/>
            <person name="Javaid M."/>
            <person name="Korchina V."/>
            <person name="Kovar C."/>
            <person name="Mata R."/>
            <person name="Mathew T."/>
            <person name="Ngo R."/>
            <person name="Nguyen L."/>
            <person name="Nguyen N."/>
            <person name="Okwuonu G."/>
            <person name="Ongeri F."/>
            <person name="Pham C."/>
            <person name="Simmons D."/>
            <person name="Wilczek-Boney K."/>
            <person name="Hale W."/>
            <person name="Jakkamsetti A."/>
            <person name="Pham P."/>
            <person name="Ruth R."/>
            <person name="San Lucas F."/>
            <person name="Warren J."/>
            <person name="Zhang J."/>
            <person name="Zhao Z."/>
            <person name="Zhou C."/>
            <person name="Zhu D."/>
            <person name="Lee S."/>
            <person name="Bess C."/>
            <person name="Blankenburg K."/>
            <person name="Forbes L."/>
            <person name="Fu Q."/>
            <person name="Gubbala S."/>
            <person name="Hirani K."/>
            <person name="Jayaseelan J.C."/>
            <person name="Lara F."/>
            <person name="Munidasa M."/>
            <person name="Palculict T."/>
            <person name="Patil S."/>
            <person name="Pu L.-L."/>
            <person name="Saada N."/>
            <person name="Tang L."/>
            <person name="Weissenberger G."/>
            <person name="Zhu Y."/>
            <person name="Hemphill L."/>
            <person name="Shang Y."/>
            <person name="Youmans B."/>
            <person name="Ayvaz T."/>
            <person name="Ross M."/>
            <person name="Santibanez J."/>
            <person name="Aqrawi P."/>
            <person name="Gross S."/>
            <person name="Joshi V."/>
            <person name="Fowler G."/>
            <person name="Nazareth L."/>
            <person name="Reid J."/>
            <person name="Worley K."/>
            <person name="Petrosino J."/>
            <person name="Highlander S."/>
            <person name="Gibbs R."/>
        </authorList>
    </citation>
    <scope>NUCLEOTIDE SEQUENCE [LARGE SCALE GENOMIC DNA]</scope>
    <source>
        <strain evidence="3 4">SK115</strain>
    </source>
</reference>
<proteinExistence type="predicted"/>
<feature type="coiled-coil region" evidence="1">
    <location>
        <begin position="88"/>
        <end position="117"/>
    </location>
</feature>
<keyword evidence="2" id="KW-1133">Transmembrane helix</keyword>
<evidence type="ECO:0000256" key="2">
    <source>
        <dbReference type="SAM" id="Phobius"/>
    </source>
</evidence>
<dbReference type="RefSeq" id="WP_002906483.1">
    <property type="nucleotide sequence ID" value="NZ_GL872408.1"/>
</dbReference>
<comment type="caution">
    <text evidence="3">The sequence shown here is derived from an EMBL/GenBank/DDBJ whole genome shotgun (WGS) entry which is preliminary data.</text>
</comment>
<accession>F0I713</accession>
<gene>
    <name evidence="3" type="ORF">HMPREF9382_0596</name>
</gene>
<organism evidence="3 4">
    <name type="scientific">Streptococcus sanguinis SK115</name>
    <dbReference type="NCBI Taxonomy" id="888810"/>
    <lineage>
        <taxon>Bacteria</taxon>
        <taxon>Bacillati</taxon>
        <taxon>Bacillota</taxon>
        <taxon>Bacilli</taxon>
        <taxon>Lactobacillales</taxon>
        <taxon>Streptococcaceae</taxon>
        <taxon>Streptococcus</taxon>
    </lineage>
</organism>
<name>F0I713_STRSA</name>
<keyword evidence="2" id="KW-0472">Membrane</keyword>
<feature type="transmembrane region" description="Helical" evidence="2">
    <location>
        <begin position="44"/>
        <end position="66"/>
    </location>
</feature>
<dbReference type="HOGENOM" id="CLU_874130_0_0_9"/>
<dbReference type="EMBL" id="AEXW01000005">
    <property type="protein sequence ID" value="EGD31643.1"/>
    <property type="molecule type" value="Genomic_DNA"/>
</dbReference>
<keyword evidence="2" id="KW-0812">Transmembrane</keyword>
<dbReference type="Proteomes" id="UP000003351">
    <property type="component" value="Unassembled WGS sequence"/>
</dbReference>
<keyword evidence="1" id="KW-0175">Coiled coil</keyword>